<dbReference type="EMBL" id="KX914900">
    <property type="protein sequence ID" value="ASZ83552.1"/>
    <property type="molecule type" value="Genomic_RNA"/>
</dbReference>
<keyword evidence="3" id="KW-0548">Nucleotidyltransferase</keyword>
<evidence type="ECO:0000256" key="4">
    <source>
        <dbReference type="ARBA" id="ARBA00022953"/>
    </source>
</evidence>
<protein>
    <submittedName>
        <fullName evidence="6">Putative RNA-dependent RNA polymerase</fullName>
    </submittedName>
</protein>
<sequence>MEYINRVLSYIFKPKFEEYNFIEVGRYSRPPHVPTQDTLSIEKHQNVMMHSMRKYLYPWEIEQIESYRRTTTSESDIERDFFTGNVEHFDPPLDENFELGLADMLDAFRPPQKCRPCHINDIEHHYPFKWQVNAEAPFSTDDYFLDNRPKISELADSKYAFLDQRYVDRLLSKQTSEMNNPVPAKFGPMRHTVFNWTRRWHHVIKDGFERHAHLKDNDPYFQNKYIFPMLLHAKTAIVKKDDPNKMRTIWGCSKPWIIADAMLYWEYIAWIKLNPGLTPMLWGYETITGGWMRLNAALFSSYLNKCYLTLDWSRFDKRAYFSIIRRIMFGILTYLDFDNGYVPNVNYPDTKSDWSHLKSQRILRLWLWTLDNLFNAPIVLPDGRMYKRLFAGIPSGLFITQLLDSWYNYTMIATILRAMGFNPRQCIIKVQGDDSIVRLYVLIPPAKHEDFLLRMQELADHYFKSVISVDKSEIGSSLNGREVLSYRNKNGFPFRDEIKMIAQFYHTKARKSTPEIAMAQAIGFAYASCGNHDRVLSVLEDMYDHYLSQGYSPNPAGLTMVFGNSPDTERPFIDMDHFPSISEIKRFLVCTDYRNDVQSRRTWPPDYFLHPPACKPE</sequence>
<name>A0A286SES1_9VIRU</name>
<reference evidence="6" key="1">
    <citation type="submission" date="2016-09" db="EMBL/GenBank/DDBJ databases">
        <title>Two hypovirulence-associated alphapartitiviruses co-infecting a single isolate of the plant pathogenic fungus Rhizoctonia solani.</title>
        <authorList>
            <person name="Lyu R."/>
            <person name="Jiang D."/>
            <person name="Xie J."/>
        </authorList>
    </citation>
    <scope>NUCLEOTIDE SEQUENCE</scope>
    <source>
        <strain evidence="6">3-HG81</strain>
    </source>
</reference>
<dbReference type="GO" id="GO:0006351">
    <property type="term" value="P:DNA-templated transcription"/>
    <property type="evidence" value="ECO:0007669"/>
    <property type="project" value="InterPro"/>
</dbReference>
<organism evidence="6">
    <name type="scientific">Rhizoctonia solani partitivirus virus 3</name>
    <dbReference type="NCBI Taxonomy" id="2034993"/>
    <lineage>
        <taxon>Viruses</taxon>
        <taxon>Riboviria</taxon>
        <taxon>Orthornavirae</taxon>
        <taxon>Pisuviricota</taxon>
        <taxon>Duplopiviricetes</taxon>
        <taxon>Durnavirales</taxon>
        <taxon>Partitiviridae</taxon>
    </lineage>
</organism>
<evidence type="ECO:0000256" key="2">
    <source>
        <dbReference type="ARBA" id="ARBA00022679"/>
    </source>
</evidence>
<evidence type="ECO:0000259" key="5">
    <source>
        <dbReference type="Pfam" id="PF00680"/>
    </source>
</evidence>
<keyword evidence="2" id="KW-0808">Transferase</keyword>
<keyword evidence="4" id="KW-0693">Viral RNA replication</keyword>
<evidence type="ECO:0000256" key="1">
    <source>
        <dbReference type="ARBA" id="ARBA00022484"/>
    </source>
</evidence>
<dbReference type="Pfam" id="PF00680">
    <property type="entry name" value="RdRP_1"/>
    <property type="match status" value="1"/>
</dbReference>
<accession>A0A286SES1</accession>
<dbReference type="InterPro" id="IPR043502">
    <property type="entry name" value="DNA/RNA_pol_sf"/>
</dbReference>
<dbReference type="GO" id="GO:0003968">
    <property type="term" value="F:RNA-directed RNA polymerase activity"/>
    <property type="evidence" value="ECO:0007669"/>
    <property type="project" value="UniProtKB-KW"/>
</dbReference>
<feature type="domain" description="RNA-directed RNA polymerase C-terminal" evidence="5">
    <location>
        <begin position="237"/>
        <end position="440"/>
    </location>
</feature>
<evidence type="ECO:0000313" key="6">
    <source>
        <dbReference type="EMBL" id="ASZ83552.1"/>
    </source>
</evidence>
<dbReference type="GO" id="GO:0003723">
    <property type="term" value="F:RNA binding"/>
    <property type="evidence" value="ECO:0007669"/>
    <property type="project" value="InterPro"/>
</dbReference>
<dbReference type="SUPFAM" id="SSF56672">
    <property type="entry name" value="DNA/RNA polymerases"/>
    <property type="match status" value="1"/>
</dbReference>
<keyword evidence="1 6" id="KW-0696">RNA-directed RNA polymerase</keyword>
<evidence type="ECO:0000256" key="3">
    <source>
        <dbReference type="ARBA" id="ARBA00022695"/>
    </source>
</evidence>
<dbReference type="InterPro" id="IPR001205">
    <property type="entry name" value="RNA-dir_pol_C"/>
</dbReference>
<proteinExistence type="predicted"/>